<proteinExistence type="predicted"/>
<dbReference type="Pfam" id="PF03572">
    <property type="entry name" value="Peptidase_S41"/>
    <property type="match status" value="1"/>
</dbReference>
<evidence type="ECO:0000313" key="2">
    <source>
        <dbReference type="EMBL" id="RYC68870.1"/>
    </source>
</evidence>
<keyword evidence="3" id="KW-1185">Reference proteome</keyword>
<protein>
    <recommendedName>
        <fullName evidence="1">Tail specific protease domain-containing protein</fullName>
    </recommendedName>
</protein>
<dbReference type="AlphaFoldDB" id="A0A4Q2UMR8"/>
<dbReference type="InterPro" id="IPR029045">
    <property type="entry name" value="ClpP/crotonase-like_dom_sf"/>
</dbReference>
<organism evidence="2 3">
    <name type="scientific">Spirosoma sordidisoli</name>
    <dbReference type="NCBI Taxonomy" id="2502893"/>
    <lineage>
        <taxon>Bacteria</taxon>
        <taxon>Pseudomonadati</taxon>
        <taxon>Bacteroidota</taxon>
        <taxon>Cytophagia</taxon>
        <taxon>Cytophagales</taxon>
        <taxon>Cytophagaceae</taxon>
        <taxon>Spirosoma</taxon>
    </lineage>
</organism>
<accession>A0A4Q2UMR8</accession>
<gene>
    <name evidence="2" type="ORF">EQG79_15770</name>
</gene>
<feature type="domain" description="Tail specific protease" evidence="1">
    <location>
        <begin position="22"/>
        <end position="104"/>
    </location>
</feature>
<evidence type="ECO:0000313" key="3">
    <source>
        <dbReference type="Proteomes" id="UP000290407"/>
    </source>
</evidence>
<sequence length="149" mass="15606">MGEGVVFEPVQTDDSGWPANGKKLYIKPVVVLTSGQTFSAAEDFAVVFDAMKRGTIIGEPTGGSTGQPLSFALPGGVMARVCTKRDMYPDGTEWNAKGIQPQVLVKSTVADWKAGRDTVLEAAIVHLGVSGTAVKGKKGKRANQAISSP</sequence>
<dbReference type="Gene3D" id="3.90.226.10">
    <property type="entry name" value="2-enoyl-CoA Hydratase, Chain A, domain 1"/>
    <property type="match status" value="1"/>
</dbReference>
<dbReference type="EMBL" id="SBLB01000004">
    <property type="protein sequence ID" value="RYC68870.1"/>
    <property type="molecule type" value="Genomic_DNA"/>
</dbReference>
<dbReference type="GO" id="GO:0006508">
    <property type="term" value="P:proteolysis"/>
    <property type="evidence" value="ECO:0007669"/>
    <property type="project" value="InterPro"/>
</dbReference>
<comment type="caution">
    <text evidence="2">The sequence shown here is derived from an EMBL/GenBank/DDBJ whole genome shotgun (WGS) entry which is preliminary data.</text>
</comment>
<dbReference type="PANTHER" id="PTHR11261:SF3">
    <property type="entry name" value="RETINOL-BINDING PROTEIN 3"/>
    <property type="match status" value="1"/>
</dbReference>
<dbReference type="Proteomes" id="UP000290407">
    <property type="component" value="Unassembled WGS sequence"/>
</dbReference>
<dbReference type="GO" id="GO:0008236">
    <property type="term" value="F:serine-type peptidase activity"/>
    <property type="evidence" value="ECO:0007669"/>
    <property type="project" value="InterPro"/>
</dbReference>
<evidence type="ECO:0000259" key="1">
    <source>
        <dbReference type="Pfam" id="PF03572"/>
    </source>
</evidence>
<dbReference type="InterPro" id="IPR005151">
    <property type="entry name" value="Tail-specific_protease"/>
</dbReference>
<dbReference type="SUPFAM" id="SSF52096">
    <property type="entry name" value="ClpP/crotonase"/>
    <property type="match status" value="1"/>
</dbReference>
<dbReference type="PANTHER" id="PTHR11261">
    <property type="entry name" value="INTERPHOTORECEPTOR RETINOID-BINDING PROTEIN"/>
    <property type="match status" value="1"/>
</dbReference>
<name>A0A4Q2UMR8_9BACT</name>
<reference evidence="2 3" key="1">
    <citation type="submission" date="2019-01" db="EMBL/GenBank/DDBJ databases">
        <title>Spirosoma flava sp. nov., a propanil-degrading bacterium isolated from herbicide-contaminated soil.</title>
        <authorList>
            <person name="Zhang L."/>
            <person name="Jiang J.-D."/>
        </authorList>
    </citation>
    <scope>NUCLEOTIDE SEQUENCE [LARGE SCALE GENOMIC DNA]</scope>
    <source>
        <strain evidence="2 3">TY50</strain>
    </source>
</reference>